<feature type="binding site" evidence="13">
    <location>
        <position position="772"/>
    </location>
    <ligand>
        <name>[4Fe-4S] cluster</name>
        <dbReference type="ChEBI" id="CHEBI:49883"/>
        <label>2</label>
    </ligand>
</feature>
<evidence type="ECO:0000256" key="2">
    <source>
        <dbReference type="ARBA" id="ARBA00022448"/>
    </source>
</evidence>
<gene>
    <name evidence="15" type="ORF">SAMN02982917_2489</name>
</gene>
<feature type="binding site" evidence="11">
    <location>
        <position position="43"/>
    </location>
    <ligand>
        <name>pyruvate</name>
        <dbReference type="ChEBI" id="CHEBI:15361"/>
    </ligand>
</feature>
<dbReference type="SUPFAM" id="SSF54862">
    <property type="entry name" value="4Fe-4S ferredoxins"/>
    <property type="match status" value="1"/>
</dbReference>
<evidence type="ECO:0000256" key="6">
    <source>
        <dbReference type="ARBA" id="ARBA00023002"/>
    </source>
</evidence>
<keyword evidence="8 13" id="KW-0411">Iron-sulfur</keyword>
<dbReference type="InterPro" id="IPR029061">
    <property type="entry name" value="THDP-binding"/>
</dbReference>
<evidence type="ECO:0000256" key="7">
    <source>
        <dbReference type="ARBA" id="ARBA00023004"/>
    </source>
</evidence>
<dbReference type="PROSITE" id="PS00198">
    <property type="entry name" value="4FE4S_FER_1"/>
    <property type="match status" value="2"/>
</dbReference>
<dbReference type="InterPro" id="IPR009014">
    <property type="entry name" value="Transketo_C/PFOR_II"/>
</dbReference>
<dbReference type="InterPro" id="IPR011895">
    <property type="entry name" value="Pyrv_flavodox_OxRed"/>
</dbReference>
<dbReference type="Pfam" id="PF02775">
    <property type="entry name" value="TPP_enzyme_C"/>
    <property type="match status" value="1"/>
</dbReference>
<dbReference type="InterPro" id="IPR050722">
    <property type="entry name" value="Pyruvate:ferred/Flavod_OxRd"/>
</dbReference>
<feature type="binding site" evidence="13">
    <location>
        <position position="1097"/>
    </location>
    <ligand>
        <name>[4Fe-4S] cluster</name>
        <dbReference type="ChEBI" id="CHEBI:49883"/>
        <label>3</label>
    </ligand>
</feature>
<evidence type="ECO:0000256" key="13">
    <source>
        <dbReference type="PIRSR" id="PIRSR000159-50"/>
    </source>
</evidence>
<dbReference type="SMART" id="SM00890">
    <property type="entry name" value="EKR"/>
    <property type="match status" value="1"/>
</dbReference>
<comment type="function">
    <text evidence="10">Oxidoreductase required for the transfer of electrons from pyruvate to flavodoxin.</text>
</comment>
<feature type="binding site" evidence="13">
    <location>
        <position position="866"/>
    </location>
    <ligand>
        <name>[4Fe-4S] cluster</name>
        <dbReference type="ChEBI" id="CHEBI:49883"/>
        <label>3</label>
    </ligand>
</feature>
<feature type="binding site" evidence="13">
    <location>
        <position position="720"/>
    </location>
    <ligand>
        <name>[4Fe-4S] cluster</name>
        <dbReference type="ChEBI" id="CHEBI:49883"/>
        <label>2</label>
    </ligand>
</feature>
<evidence type="ECO:0000256" key="3">
    <source>
        <dbReference type="ARBA" id="ARBA00022485"/>
    </source>
</evidence>
<feature type="binding site" evidence="13">
    <location>
        <position position="713"/>
    </location>
    <ligand>
        <name>[4Fe-4S] cluster</name>
        <dbReference type="ChEBI" id="CHEBI:49883"/>
        <label>1</label>
    </ligand>
</feature>
<evidence type="ECO:0000256" key="12">
    <source>
        <dbReference type="PIRSR" id="PIRSR000159-2"/>
    </source>
</evidence>
<dbReference type="EC" id="1.2.7.-" evidence="10"/>
<feature type="binding site" evidence="11">
    <location>
        <position position="843"/>
    </location>
    <ligand>
        <name>thiamine diphosphate</name>
        <dbReference type="ChEBI" id="CHEBI:58937"/>
    </ligand>
</feature>
<dbReference type="Proteomes" id="UP000192936">
    <property type="component" value="Unassembled WGS sequence"/>
</dbReference>
<dbReference type="Gene3D" id="3.30.70.20">
    <property type="match status" value="1"/>
</dbReference>
<feature type="site" description="Important for catalytic activity" evidence="12">
    <location>
        <position position="43"/>
    </location>
</feature>
<dbReference type="InterPro" id="IPR017896">
    <property type="entry name" value="4Fe4S_Fe-S-bd"/>
</dbReference>
<feature type="binding site" evidence="13">
    <location>
        <position position="841"/>
    </location>
    <ligand>
        <name>[4Fe-4S] cluster</name>
        <dbReference type="ChEBI" id="CHEBI:49883"/>
        <label>3</label>
    </ligand>
</feature>
<dbReference type="GO" id="GO:0051539">
    <property type="term" value="F:4 iron, 4 sulfur cluster binding"/>
    <property type="evidence" value="ECO:0007669"/>
    <property type="project" value="UniProtKB-KW"/>
</dbReference>
<dbReference type="InterPro" id="IPR002869">
    <property type="entry name" value="Pyrv_flavodox_OxRed_cen"/>
</dbReference>
<evidence type="ECO:0000259" key="14">
    <source>
        <dbReference type="PROSITE" id="PS51379"/>
    </source>
</evidence>
<dbReference type="FunFam" id="3.40.50.970:FF:000012">
    <property type="entry name" value="Pyruvate:ferredoxin (Flavodoxin) oxidoreductase"/>
    <property type="match status" value="1"/>
</dbReference>
<comment type="similarity">
    <text evidence="1 10">Belongs to the pyruvate:ferredoxin/flavodoxin oxidoreductase family.</text>
</comment>
<proteinExistence type="inferred from homology"/>
<dbReference type="GO" id="GO:0005506">
    <property type="term" value="F:iron ion binding"/>
    <property type="evidence" value="ECO:0007669"/>
    <property type="project" value="InterPro"/>
</dbReference>
<reference evidence="15 16" key="1">
    <citation type="submission" date="2017-04" db="EMBL/GenBank/DDBJ databases">
        <authorList>
            <person name="Afonso C.L."/>
            <person name="Miller P.J."/>
            <person name="Scott M.A."/>
            <person name="Spackman E."/>
            <person name="Goraichik I."/>
            <person name="Dimitrov K.M."/>
            <person name="Suarez D.L."/>
            <person name="Swayne D.E."/>
        </authorList>
    </citation>
    <scope>NUCLEOTIDE SEQUENCE [LARGE SCALE GENOMIC DNA]</scope>
    <source>
        <strain evidence="15 16">A2P</strain>
    </source>
</reference>
<feature type="domain" description="4Fe-4S ferredoxin-type" evidence="14">
    <location>
        <begin position="701"/>
        <end position="730"/>
    </location>
</feature>
<evidence type="ECO:0000313" key="15">
    <source>
        <dbReference type="EMBL" id="SMF49753.1"/>
    </source>
</evidence>
<feature type="binding site" evidence="13">
    <location>
        <position position="838"/>
    </location>
    <ligand>
        <name>[4Fe-4S] cluster</name>
        <dbReference type="ChEBI" id="CHEBI:49883"/>
        <label>3</label>
    </ligand>
</feature>
<dbReference type="Gene3D" id="3.40.50.970">
    <property type="match status" value="2"/>
</dbReference>
<dbReference type="PANTHER" id="PTHR32154:SF0">
    <property type="entry name" value="PYRUVATE-FLAVODOXIN OXIDOREDUCTASE-RELATED"/>
    <property type="match status" value="1"/>
</dbReference>
<evidence type="ECO:0000256" key="10">
    <source>
        <dbReference type="PIRNR" id="PIRNR000159"/>
    </source>
</evidence>
<dbReference type="Pfam" id="PF01558">
    <property type="entry name" value="POR"/>
    <property type="match status" value="1"/>
</dbReference>
<keyword evidence="3 13" id="KW-0004">4Fe-4S</keyword>
<dbReference type="InterPro" id="IPR033412">
    <property type="entry name" value="PFOR_II"/>
</dbReference>
<protein>
    <recommendedName>
        <fullName evidence="10">Pyruvate-flavodoxin oxidoreductase</fullName>
        <ecNumber evidence="10">1.2.7.-</ecNumber>
    </recommendedName>
</protein>
<name>A0A1X7FBM8_9PROT</name>
<dbReference type="PIRSF" id="PIRSF000159">
    <property type="entry name" value="NifJ"/>
    <property type="match status" value="1"/>
</dbReference>
<dbReference type="NCBIfam" id="TIGR02176">
    <property type="entry name" value="pyruv_ox_red"/>
    <property type="match status" value="1"/>
</dbReference>
<evidence type="ECO:0000256" key="11">
    <source>
        <dbReference type="PIRSR" id="PIRSR000159-1"/>
    </source>
</evidence>
<dbReference type="Gene3D" id="3.40.920.10">
    <property type="entry name" value="Pyruvate-ferredoxin oxidoreductase, PFOR, domain III"/>
    <property type="match status" value="1"/>
</dbReference>
<sequence length="1195" mass="128587">MTQSPTSTVSPRPAAAIRIMDGNEAAASVAYRASDVIAIYPITPSSPMGEFADEWSSARRPNLWGAVPQVVEMQSEGGAAGAVHGALQAGALATTFTASQGLLLMIPNMYKIAGELTPFCMHVAARTLATHALSIFGDHSDVMACRQTGFAMLASANVQEAQDLALVAHAATLRARVPFLHFFDGFRTSHEFNCVEPLADEDLRALIDDACVDAHRRRGLTPDHPVVRGTAQNPDVFFQAREAANPWYEACPAIVQEMMDRLAARTGRAYRLFDYHGHPQAERVVVVMGSGAETCNGTVDRLVGEGERVGCLTVRLFRPFAIADFVAALPPTVRRIAVLDRTKEPGAVADPLYLDVVAALAEARAAQSNADASAIDPMVIAGRYGLSSKEFTPAMAKAVFDELGRDRPKRRFTIGITDDVTHHSIPWDAAWGVEEPGVSRAVFFGLGADGTVGANKNSLKIIQSRTGGHAQAYFVYDSRKSGSTTVSHLRFSRDPIRAPYLIGQAQFVACHHLPLMERVEVVEMAAPGATILLNAPGTPQQVWDALPAEVQRLCIERKLSLHAIDAGAVAREVGLGRRVNTIMQTCFFKLSGVMPVEDAIAEIKTAIAKTYARRGEEVVARNVAAVDQALTHLRAVPVPDHVTADHDRPAPVPETAPDFVKRVTAMMIAGHGDRLPVSAFPVDGTWPTGTSKYEHRNIAAEAPGWNADLCIECNKCVLVCPHAAIRATVVPESALADAPAGFETIPYKGREFPGGRYRLQASPADCTGCTLCVAVCPAEEKDGSGRKALEMRPVQALAGQQEAFDFFRSLPAIPRESVPVTVKHSQLLEPLFEFSGACAGCGETPYIKMLTQLFGDRMVMANATGCSSIYGGNLPTTPYTTDASGHGPAWANSLFEDNAEFGLGLRIAIDGMAEQARDTLALLSAQLEPGLVTELLEADQHDAAGIAAQRTRVATLMTQLAPLKDPLARRLEQLADYLVRKCVWIVGGDGWAYDIGYGGLDHALASGRDVNILVMDTEVYSNTGGQQSKATPIGASAKFATAGRSAAKKDLGLMAMAYDHVYVARTAFGARDSHTLNALMEAESYHGPSLVLAYSHCVAHGYELSHGLEHQKLAVESGHWSLYRRDPRRLADGKTALQLDSGAPSAGLAAFMAGESRFSAVERANPQRYHALLDEAEAEIRRKRHLFEHMAGFKE</sequence>
<keyword evidence="5 10" id="KW-0249">Electron transport</keyword>
<dbReference type="STRING" id="286727.SAMN02982917_2489"/>
<dbReference type="AlphaFoldDB" id="A0A1X7FBM8"/>
<dbReference type="GO" id="GO:0016903">
    <property type="term" value="F:oxidoreductase activity, acting on the aldehyde or oxo group of donors"/>
    <property type="evidence" value="ECO:0007669"/>
    <property type="project" value="InterPro"/>
</dbReference>
<keyword evidence="7 13" id="KW-0408">Iron</keyword>
<dbReference type="FunFam" id="3.30.70.20:FF:000022">
    <property type="entry name" value="Pyruvate:ferredoxin (Flavodoxin) oxidoreductase"/>
    <property type="match status" value="1"/>
</dbReference>
<evidence type="ECO:0000256" key="4">
    <source>
        <dbReference type="ARBA" id="ARBA00022723"/>
    </source>
</evidence>
<feature type="binding site" evidence="13">
    <location>
        <position position="769"/>
    </location>
    <ligand>
        <name>[4Fe-4S] cluster</name>
        <dbReference type="ChEBI" id="CHEBI:49883"/>
        <label>2</label>
    </ligand>
</feature>
<keyword evidence="6 10" id="KW-0560">Oxidoreductase</keyword>
<feature type="binding site" evidence="11">
    <location>
        <begin position="988"/>
        <end position="991"/>
    </location>
    <ligand>
        <name>thiamine diphosphate</name>
        <dbReference type="ChEBI" id="CHEBI:58937"/>
    </ligand>
</feature>
<dbReference type="GO" id="GO:0030976">
    <property type="term" value="F:thiamine pyrophosphate binding"/>
    <property type="evidence" value="ECO:0007669"/>
    <property type="project" value="InterPro"/>
</dbReference>
<dbReference type="InterPro" id="IPR037112">
    <property type="entry name" value="Pyrv-flavodox_OxR_EKR_sf"/>
</dbReference>
<feature type="binding site" evidence="11">
    <location>
        <position position="126"/>
    </location>
    <ligand>
        <name>pyruvate</name>
        <dbReference type="ChEBI" id="CHEBI:15361"/>
    </ligand>
</feature>
<accession>A0A1X7FBM8</accession>
<dbReference type="InterPro" id="IPR002880">
    <property type="entry name" value="Pyrv_Fd/Flavodoxin_OxRdtase_N"/>
</dbReference>
<evidence type="ECO:0000256" key="1">
    <source>
        <dbReference type="ARBA" id="ARBA00009032"/>
    </source>
</evidence>
<evidence type="ECO:0000256" key="5">
    <source>
        <dbReference type="ARBA" id="ARBA00022982"/>
    </source>
</evidence>
<dbReference type="SUPFAM" id="SSF53323">
    <property type="entry name" value="Pyruvate-ferredoxin oxidoreductase, PFOR, domain III"/>
    <property type="match status" value="1"/>
</dbReference>
<feature type="site" description="Important for catalytic activity" evidence="12">
    <location>
        <position position="126"/>
    </location>
</feature>
<dbReference type="Pfam" id="PF01855">
    <property type="entry name" value="POR_N"/>
    <property type="match status" value="1"/>
</dbReference>
<feature type="binding site" evidence="11">
    <location>
        <begin position="1017"/>
        <end position="1022"/>
    </location>
    <ligand>
        <name>thiamine diphosphate</name>
        <dbReference type="ChEBI" id="CHEBI:58937"/>
    </ligand>
</feature>
<dbReference type="Pfam" id="PF17147">
    <property type="entry name" value="PFOR_II"/>
    <property type="match status" value="1"/>
</dbReference>
<dbReference type="PROSITE" id="PS51379">
    <property type="entry name" value="4FE4S_FER_2"/>
    <property type="match status" value="2"/>
</dbReference>
<keyword evidence="15" id="KW-0670">Pyruvate</keyword>
<feature type="binding site" evidence="13">
    <location>
        <position position="716"/>
    </location>
    <ligand>
        <name>[4Fe-4S] cluster</name>
        <dbReference type="ChEBI" id="CHEBI:49883"/>
        <label>1</label>
    </ligand>
</feature>
<comment type="catalytic activity">
    <reaction evidence="9 10">
        <text>oxidized [flavodoxin] + pyruvate + CoA + 2 H(+) = reduced [flavodoxin] + acetyl-CoA + CO2</text>
        <dbReference type="Rhea" id="RHEA:44140"/>
        <dbReference type="Rhea" id="RHEA-COMP:10622"/>
        <dbReference type="Rhea" id="RHEA-COMP:10623"/>
        <dbReference type="ChEBI" id="CHEBI:15361"/>
        <dbReference type="ChEBI" id="CHEBI:15378"/>
        <dbReference type="ChEBI" id="CHEBI:16526"/>
        <dbReference type="ChEBI" id="CHEBI:57287"/>
        <dbReference type="ChEBI" id="CHEBI:57288"/>
        <dbReference type="ChEBI" id="CHEBI:57618"/>
        <dbReference type="ChEBI" id="CHEBI:58210"/>
    </reaction>
</comment>
<organism evidence="15 16">
    <name type="scientific">Azospirillum oryzae</name>
    <dbReference type="NCBI Taxonomy" id="286727"/>
    <lineage>
        <taxon>Bacteria</taxon>
        <taxon>Pseudomonadati</taxon>
        <taxon>Pseudomonadota</taxon>
        <taxon>Alphaproteobacteria</taxon>
        <taxon>Rhodospirillales</taxon>
        <taxon>Azospirillaceae</taxon>
        <taxon>Azospirillum</taxon>
    </lineage>
</organism>
<dbReference type="FunFam" id="3.40.920.10:FF:000001">
    <property type="entry name" value="Pyruvate:ferredoxin (Flavodoxin) oxidoreductase"/>
    <property type="match status" value="1"/>
</dbReference>
<dbReference type="GO" id="GO:0006979">
    <property type="term" value="P:response to oxidative stress"/>
    <property type="evidence" value="ECO:0007669"/>
    <property type="project" value="TreeGrafter"/>
</dbReference>
<dbReference type="PANTHER" id="PTHR32154">
    <property type="entry name" value="PYRUVATE-FLAVODOXIN OXIDOREDUCTASE-RELATED"/>
    <property type="match status" value="1"/>
</dbReference>
<comment type="cofactor">
    <cofactor evidence="13">
        <name>[4Fe-4S] cluster</name>
        <dbReference type="ChEBI" id="CHEBI:49883"/>
    </cofactor>
    <text evidence="13">Binds 3 [4Fe-4S] clusters per subunit.</text>
</comment>
<dbReference type="GO" id="GO:0044281">
    <property type="term" value="P:small molecule metabolic process"/>
    <property type="evidence" value="ECO:0007669"/>
    <property type="project" value="UniProtKB-ARBA"/>
</dbReference>
<dbReference type="InterPro" id="IPR017900">
    <property type="entry name" value="4Fe4S_Fe_S_CS"/>
</dbReference>
<evidence type="ECO:0000256" key="9">
    <source>
        <dbReference type="ARBA" id="ARBA00048963"/>
    </source>
</evidence>
<feature type="site" description="Important for catalytic activity" evidence="12">
    <location>
        <position position="76"/>
    </location>
</feature>
<feature type="binding site" evidence="13">
    <location>
        <position position="710"/>
    </location>
    <ligand>
        <name>[4Fe-4S] cluster</name>
        <dbReference type="ChEBI" id="CHEBI:49883"/>
        <label>1</label>
    </ligand>
</feature>
<feature type="binding site" evidence="11">
    <location>
        <position position="866"/>
    </location>
    <ligand>
        <name>thiamine diphosphate</name>
        <dbReference type="ChEBI" id="CHEBI:58937"/>
    </ligand>
</feature>
<dbReference type="EMBL" id="FXAK01000005">
    <property type="protein sequence ID" value="SMF49753.1"/>
    <property type="molecule type" value="Genomic_DNA"/>
</dbReference>
<feature type="domain" description="4Fe-4S ferredoxin-type" evidence="14">
    <location>
        <begin position="757"/>
        <end position="786"/>
    </location>
</feature>
<keyword evidence="4 13" id="KW-0479">Metal-binding</keyword>
<dbReference type="InterPro" id="IPR019456">
    <property type="entry name" value="Pyrv-flavodox_OxRtase_EKR"/>
</dbReference>
<feature type="binding site" evidence="13">
    <location>
        <position position="776"/>
    </location>
    <ligand>
        <name>[4Fe-4S] cluster</name>
        <dbReference type="ChEBI" id="CHEBI:49883"/>
        <label>1</label>
    </ligand>
</feature>
<evidence type="ECO:0000256" key="8">
    <source>
        <dbReference type="ARBA" id="ARBA00023014"/>
    </source>
</evidence>
<evidence type="ECO:0000313" key="16">
    <source>
        <dbReference type="Proteomes" id="UP000192936"/>
    </source>
</evidence>
<dbReference type="Gene3D" id="4.10.780.10">
    <property type="entry name" value="Pyruvate-flavodoxin oxidoreductase, EKR domain"/>
    <property type="match status" value="1"/>
</dbReference>
<feature type="site" description="Important for catalytic activity" evidence="12">
    <location>
        <position position="1022"/>
    </location>
</feature>
<dbReference type="FunFam" id="3.40.50.920:FF:000007">
    <property type="entry name" value="Pyruvate:ferredoxin (Flavodoxin) oxidoreductase"/>
    <property type="match status" value="1"/>
</dbReference>
<keyword evidence="2 10" id="KW-0813">Transport</keyword>
<dbReference type="GO" id="GO:0022900">
    <property type="term" value="P:electron transport chain"/>
    <property type="evidence" value="ECO:0007669"/>
    <property type="project" value="InterPro"/>
</dbReference>
<dbReference type="Pfam" id="PF12838">
    <property type="entry name" value="Fer4_7"/>
    <property type="match status" value="1"/>
</dbReference>
<dbReference type="InterPro" id="IPR019752">
    <property type="entry name" value="Pyrv/ketoisovalerate_OxRed_cat"/>
</dbReference>
<feature type="binding site" evidence="11">
    <location>
        <position position="76"/>
    </location>
    <ligand>
        <name>thiamine diphosphate</name>
        <dbReference type="ChEBI" id="CHEBI:58937"/>
    </ligand>
</feature>
<dbReference type="Pfam" id="PF10371">
    <property type="entry name" value="EKR"/>
    <property type="match status" value="1"/>
</dbReference>
<dbReference type="CDD" id="cd03377">
    <property type="entry name" value="TPP_PFOR_PNO"/>
    <property type="match status" value="1"/>
</dbReference>
<dbReference type="Gene3D" id="3.40.50.920">
    <property type="match status" value="1"/>
</dbReference>
<feature type="binding site" evidence="13">
    <location>
        <position position="766"/>
    </location>
    <ligand>
        <name>[4Fe-4S] cluster</name>
        <dbReference type="ChEBI" id="CHEBI:49883"/>
        <label>2</label>
    </ligand>
</feature>
<dbReference type="SUPFAM" id="SSF52922">
    <property type="entry name" value="TK C-terminal domain-like"/>
    <property type="match status" value="1"/>
</dbReference>
<dbReference type="CDD" id="cd07034">
    <property type="entry name" value="TPP_PYR_PFOR_IOR-alpha_like"/>
    <property type="match status" value="1"/>
</dbReference>
<dbReference type="SUPFAM" id="SSF52518">
    <property type="entry name" value="Thiamin diphosphate-binding fold (THDP-binding)"/>
    <property type="match status" value="2"/>
</dbReference>
<dbReference type="InterPro" id="IPR011766">
    <property type="entry name" value="TPP_enzyme_TPP-bd"/>
</dbReference>